<sequence>MERLTVRDVRRARGSDGDTVPGSRHIAEPDGAGTPVRRAAAPAGPTRTVREPGSAQAPADTAGPRAPDRHRWP</sequence>
<dbReference type="EMBL" id="BAAAUD010000036">
    <property type="protein sequence ID" value="GAA2947606.1"/>
    <property type="molecule type" value="Genomic_DNA"/>
</dbReference>
<name>A0ABP6JU28_9ACTN</name>
<proteinExistence type="predicted"/>
<feature type="compositionally biased region" description="Basic and acidic residues" evidence="1">
    <location>
        <begin position="1"/>
        <end position="16"/>
    </location>
</feature>
<organism evidence="2 3">
    <name type="scientific">Streptomyces enissocaesilis</name>
    <dbReference type="NCBI Taxonomy" id="332589"/>
    <lineage>
        <taxon>Bacteria</taxon>
        <taxon>Bacillati</taxon>
        <taxon>Actinomycetota</taxon>
        <taxon>Actinomycetes</taxon>
        <taxon>Kitasatosporales</taxon>
        <taxon>Streptomycetaceae</taxon>
        <taxon>Streptomyces</taxon>
        <taxon>Streptomyces rochei group</taxon>
    </lineage>
</organism>
<dbReference type="Proteomes" id="UP001500403">
    <property type="component" value="Unassembled WGS sequence"/>
</dbReference>
<evidence type="ECO:0000313" key="2">
    <source>
        <dbReference type="EMBL" id="GAA2947606.1"/>
    </source>
</evidence>
<gene>
    <name evidence="2" type="ORF">GCM10010446_36060</name>
</gene>
<protein>
    <submittedName>
        <fullName evidence="2">Uncharacterized protein</fullName>
    </submittedName>
</protein>
<feature type="compositionally biased region" description="Low complexity" evidence="1">
    <location>
        <begin position="31"/>
        <end position="47"/>
    </location>
</feature>
<keyword evidence="3" id="KW-1185">Reference proteome</keyword>
<feature type="region of interest" description="Disordered" evidence="1">
    <location>
        <begin position="1"/>
        <end position="73"/>
    </location>
</feature>
<evidence type="ECO:0000313" key="3">
    <source>
        <dbReference type="Proteomes" id="UP001500403"/>
    </source>
</evidence>
<reference evidence="3" key="1">
    <citation type="journal article" date="2019" name="Int. J. Syst. Evol. Microbiol.">
        <title>The Global Catalogue of Microorganisms (GCM) 10K type strain sequencing project: providing services to taxonomists for standard genome sequencing and annotation.</title>
        <authorList>
            <consortium name="The Broad Institute Genomics Platform"/>
            <consortium name="The Broad Institute Genome Sequencing Center for Infectious Disease"/>
            <person name="Wu L."/>
            <person name="Ma J."/>
        </authorList>
    </citation>
    <scope>NUCLEOTIDE SEQUENCE [LARGE SCALE GENOMIC DNA]</scope>
    <source>
        <strain evidence="3">JCM 9088</strain>
    </source>
</reference>
<evidence type="ECO:0000256" key="1">
    <source>
        <dbReference type="SAM" id="MobiDB-lite"/>
    </source>
</evidence>
<accession>A0ABP6JU28</accession>
<comment type="caution">
    <text evidence="2">The sequence shown here is derived from an EMBL/GenBank/DDBJ whole genome shotgun (WGS) entry which is preliminary data.</text>
</comment>